<sequence>MALIQRVAGIAAGVIVTGSLGGTAVYTQLPPPAKHVDVKQEANLGPKAPDLKQASSNLSQKNTQHTEKTYTFNFKGKTVKLDCREGYLPHDDATYIDRKIKLTIACINTKGRYGWDISNLLDWDSFNENRQQIKCKAPVKGNLHYECTYWGDLKVAETEVARVPDESNTKKVIVIN</sequence>
<dbReference type="HOGENOM" id="CLU_137333_0_0_14"/>
<reference evidence="1 2" key="1">
    <citation type="journal article" date="2012" name="J. Bacteriol.">
        <title>Genome Sequence of "Candidatus Mycoplasma haemolamae" Strain Purdue, a Red Blood Cell Pathogen of Alpacas (Vicugna pacos) and Llamas (Lama glama).</title>
        <authorList>
            <person name="Guimaraes A.M."/>
            <person name="Toth B."/>
            <person name="Santos A.P."/>
            <person name="do Nascimento N.C."/>
            <person name="Kritchevsky J.E."/>
            <person name="Messick J.B."/>
        </authorList>
    </citation>
    <scope>NUCLEOTIDE SEQUENCE [LARGE SCALE GENOMIC DNA]</scope>
    <source>
        <strain evidence="1 2">Purdue</strain>
    </source>
</reference>
<accession>I7CIX1</accession>
<name>I7CIX1_MYCHA</name>
<dbReference type="STRING" id="1212765.MHLP_01195"/>
<organism evidence="1 2">
    <name type="scientific">Mycoplasma haematolamae (strain Purdue)</name>
    <dbReference type="NCBI Taxonomy" id="1212765"/>
    <lineage>
        <taxon>Bacteria</taxon>
        <taxon>Bacillati</taxon>
        <taxon>Mycoplasmatota</taxon>
        <taxon>Mollicutes</taxon>
        <taxon>Mycoplasmataceae</taxon>
        <taxon>Mycoplasma</taxon>
    </lineage>
</organism>
<evidence type="ECO:0000313" key="1">
    <source>
        <dbReference type="EMBL" id="AFO51819.1"/>
    </source>
</evidence>
<reference evidence="2" key="2">
    <citation type="submission" date="2012-07" db="EMBL/GenBank/DDBJ databases">
        <title>Complete genome sequence of 'Candidatus Mycoplasma haemolamae'.</title>
        <authorList>
            <person name="Guimaraes A.M.S."/>
            <person name="Toth B."/>
            <person name="Santos A.P."/>
            <person name="Nascimento N.C."/>
            <person name="Sojka J.E."/>
            <person name="Messick J.B."/>
        </authorList>
    </citation>
    <scope>NUCLEOTIDE SEQUENCE [LARGE SCALE GENOMIC DNA]</scope>
    <source>
        <strain evidence="2">Purdue</strain>
    </source>
</reference>
<dbReference type="OrthoDB" id="9812260at2"/>
<dbReference type="EMBL" id="CP003731">
    <property type="protein sequence ID" value="AFO51819.1"/>
    <property type="molecule type" value="Genomic_DNA"/>
</dbReference>
<dbReference type="AlphaFoldDB" id="I7CIX1"/>
<evidence type="ECO:0000313" key="2">
    <source>
        <dbReference type="Proteomes" id="UP000006502"/>
    </source>
</evidence>
<proteinExistence type="predicted"/>
<dbReference type="KEGG" id="mhl:MHLP_01195"/>
<gene>
    <name evidence="1" type="ordered locus">MHLP_01195</name>
</gene>
<dbReference type="PATRIC" id="fig|1212765.3.peg.269"/>
<protein>
    <submittedName>
        <fullName evidence="1">Uncharacterized protein</fullName>
    </submittedName>
</protein>
<dbReference type="Proteomes" id="UP000006502">
    <property type="component" value="Chromosome"/>
</dbReference>
<keyword evidence="2" id="KW-1185">Reference proteome</keyword>